<evidence type="ECO:0000256" key="7">
    <source>
        <dbReference type="ARBA" id="ARBA00023049"/>
    </source>
</evidence>
<dbReference type="InterPro" id="IPR037219">
    <property type="entry name" value="Peptidase_M41-like"/>
</dbReference>
<feature type="transmembrane region" description="Helical" evidence="8">
    <location>
        <begin position="158"/>
        <end position="177"/>
    </location>
</feature>
<dbReference type="Proteomes" id="UP000727654">
    <property type="component" value="Unassembled WGS sequence"/>
</dbReference>
<protein>
    <submittedName>
        <fullName evidence="10">ATP-dependent zinc metalloprotease FtsH</fullName>
        <ecNumber evidence="10">3.4.24.-</ecNumber>
    </submittedName>
</protein>
<keyword evidence="5 10" id="KW-0378">Hydrolase</keyword>
<keyword evidence="4" id="KW-0479">Metal-binding</keyword>
<keyword evidence="6" id="KW-0862">Zinc</keyword>
<evidence type="ECO:0000256" key="5">
    <source>
        <dbReference type="ARBA" id="ARBA00022801"/>
    </source>
</evidence>
<dbReference type="Pfam" id="PF17862">
    <property type="entry name" value="AAA_lid_3"/>
    <property type="match status" value="1"/>
</dbReference>
<evidence type="ECO:0000256" key="3">
    <source>
        <dbReference type="ARBA" id="ARBA00022670"/>
    </source>
</evidence>
<dbReference type="GO" id="GO:0008237">
    <property type="term" value="F:metallopeptidase activity"/>
    <property type="evidence" value="ECO:0007669"/>
    <property type="project" value="UniProtKB-KW"/>
</dbReference>
<keyword evidence="11" id="KW-1185">Reference proteome</keyword>
<dbReference type="Gene3D" id="1.10.8.60">
    <property type="match status" value="1"/>
</dbReference>
<feature type="transmembrane region" description="Helical" evidence="8">
    <location>
        <begin position="33"/>
        <end position="52"/>
    </location>
</feature>
<dbReference type="PANTHER" id="PTHR23076:SF97">
    <property type="entry name" value="ATP-DEPENDENT ZINC METALLOPROTEASE YME1L1"/>
    <property type="match status" value="1"/>
</dbReference>
<comment type="caution">
    <text evidence="10">The sequence shown here is derived from an EMBL/GenBank/DDBJ whole genome shotgun (WGS) entry which is preliminary data.</text>
</comment>
<name>A0ABN7YGD3_9BURK</name>
<dbReference type="Pfam" id="PF00004">
    <property type="entry name" value="AAA"/>
    <property type="match status" value="1"/>
</dbReference>
<evidence type="ECO:0000313" key="10">
    <source>
        <dbReference type="EMBL" id="CAG9172445.1"/>
    </source>
</evidence>
<dbReference type="EMBL" id="CAJZAI010000004">
    <property type="protein sequence ID" value="CAG9172445.1"/>
    <property type="molecule type" value="Genomic_DNA"/>
</dbReference>
<reference evidence="10 11" key="1">
    <citation type="submission" date="2021-08" db="EMBL/GenBank/DDBJ databases">
        <authorList>
            <person name="Peeters C."/>
        </authorList>
    </citation>
    <scope>NUCLEOTIDE SEQUENCE [LARGE SCALE GENOMIC DNA]</scope>
    <source>
        <strain evidence="10 11">LMG 23992</strain>
    </source>
</reference>
<dbReference type="CDD" id="cd19481">
    <property type="entry name" value="RecA-like_protease"/>
    <property type="match status" value="1"/>
</dbReference>
<organism evidence="10 11">
    <name type="scientific">Cupriavidus laharis</name>
    <dbReference type="NCBI Taxonomy" id="151654"/>
    <lineage>
        <taxon>Bacteria</taxon>
        <taxon>Pseudomonadati</taxon>
        <taxon>Pseudomonadota</taxon>
        <taxon>Betaproteobacteria</taxon>
        <taxon>Burkholderiales</taxon>
        <taxon>Burkholderiaceae</taxon>
        <taxon>Cupriavidus</taxon>
    </lineage>
</organism>
<evidence type="ECO:0000256" key="1">
    <source>
        <dbReference type="ARBA" id="ARBA00001947"/>
    </source>
</evidence>
<dbReference type="InterPro" id="IPR027417">
    <property type="entry name" value="P-loop_NTPase"/>
</dbReference>
<evidence type="ECO:0000256" key="4">
    <source>
        <dbReference type="ARBA" id="ARBA00022723"/>
    </source>
</evidence>
<sequence>MVNLPRAMRGAIRRAVKAIKRAYGSMPVNERRLLYGMLAALVPMLGAAVLLTQHSSLRAENKRSVLAQAMEVSVGSIVANRNGIESFDVFRSSAFENVAIVTYWKDGRITKSILPPDSYKTLEQSLLFAGTTPIRFKQSDGEPEAFLSSENKINFSSLLSTTLLSMMTFLVAQHFLFRPKPFRVIQPKDLTVSMDDLVGSKDIKDEVTQLADLWEQRSTFERHGITRTWHVLLTGPAGTGKTKMASALAKRLNVPLLYMDASRLETGLIGGGSRTLDKLSRCANRIGRCVVFLDEGQSLLMQRSTQNSRRHDDATPNALLSILDGVRSRNDKNVIWVIASNFDQHTSSMDEAVLRRFHTKVNFRLPNHLEREALICHFLARRDNSVKESDLDYKTLAAVTSGFSPAHLEMLVDNASLIAIREHTPLSNKILMRAFERTMIGLTDRAQMNDQEDKREIVATHEAGHFLASVLRHAEAGRSLDVARVLEQTQKVSVESVSHMGALGYALRTDHEVPLYTREDLLWQVRGLYGGRAAESVVYGEKLITNGALGDIKSATQILANMVGQLGFAPSGMKKAPIDLTLHRDGSNKPVLSQEEQAYVEIMASQEYEATVSLVDRYRPALDVIRMSLLKHYTLSRDELFTLLAPFWPQEEPAFGAVESALGGRGNRAAHCPALHNPEATGGGCSGKVVMSGFGKVQMSA</sequence>
<dbReference type="Gene3D" id="1.20.58.760">
    <property type="entry name" value="Peptidase M41"/>
    <property type="match status" value="1"/>
</dbReference>
<dbReference type="SUPFAM" id="SSF52540">
    <property type="entry name" value="P-loop containing nucleoside triphosphate hydrolases"/>
    <property type="match status" value="1"/>
</dbReference>
<gene>
    <name evidence="10" type="primary">ftsH_5</name>
    <name evidence="10" type="ORF">LMG23992_02235</name>
</gene>
<dbReference type="InterPro" id="IPR003959">
    <property type="entry name" value="ATPase_AAA_core"/>
</dbReference>
<evidence type="ECO:0000256" key="8">
    <source>
        <dbReference type="SAM" id="Phobius"/>
    </source>
</evidence>
<evidence type="ECO:0000256" key="6">
    <source>
        <dbReference type="ARBA" id="ARBA00022833"/>
    </source>
</evidence>
<dbReference type="EC" id="3.4.24.-" evidence="10"/>
<dbReference type="Pfam" id="PF01434">
    <property type="entry name" value="Peptidase_M41"/>
    <property type="match status" value="1"/>
</dbReference>
<dbReference type="SUPFAM" id="SSF140990">
    <property type="entry name" value="FtsH protease domain-like"/>
    <property type="match status" value="1"/>
</dbReference>
<accession>A0ABN7YGD3</accession>
<evidence type="ECO:0000259" key="9">
    <source>
        <dbReference type="SMART" id="SM00382"/>
    </source>
</evidence>
<dbReference type="PANTHER" id="PTHR23076">
    <property type="entry name" value="METALLOPROTEASE M41 FTSH"/>
    <property type="match status" value="1"/>
</dbReference>
<evidence type="ECO:0000313" key="11">
    <source>
        <dbReference type="Proteomes" id="UP000727654"/>
    </source>
</evidence>
<keyword evidence="8" id="KW-0812">Transmembrane</keyword>
<comment type="cofactor">
    <cofactor evidence="1">
        <name>Zn(2+)</name>
        <dbReference type="ChEBI" id="CHEBI:29105"/>
    </cofactor>
</comment>
<dbReference type="InterPro" id="IPR000642">
    <property type="entry name" value="Peptidase_M41"/>
</dbReference>
<proteinExistence type="inferred from homology"/>
<dbReference type="InterPro" id="IPR041569">
    <property type="entry name" value="AAA_lid_3"/>
</dbReference>
<keyword evidence="8" id="KW-1133">Transmembrane helix</keyword>
<comment type="similarity">
    <text evidence="2">In the C-terminal section; belongs to the peptidase M41 family.</text>
</comment>
<keyword evidence="8" id="KW-0472">Membrane</keyword>
<evidence type="ECO:0000256" key="2">
    <source>
        <dbReference type="ARBA" id="ARBA00010044"/>
    </source>
</evidence>
<feature type="domain" description="AAA+ ATPase" evidence="9">
    <location>
        <begin position="227"/>
        <end position="367"/>
    </location>
</feature>
<keyword evidence="3" id="KW-0645">Protease</keyword>
<dbReference type="InterPro" id="IPR003593">
    <property type="entry name" value="AAA+_ATPase"/>
</dbReference>
<keyword evidence="7 10" id="KW-0482">Metalloprotease</keyword>
<dbReference type="SMART" id="SM00382">
    <property type="entry name" value="AAA"/>
    <property type="match status" value="1"/>
</dbReference>
<dbReference type="Gene3D" id="3.40.50.300">
    <property type="entry name" value="P-loop containing nucleotide triphosphate hydrolases"/>
    <property type="match status" value="1"/>
</dbReference>